<sequence>MLNNIKYSKSFKKKCGKELSEITTDEALVTNSTSLNETRQDLDSYAITKYGTNNLRQITSAYKFEKNGMGINRQHKHGVFEAATSKTIIFGEKSKQLNNNMRIEEPESTTTIQERENSSLINESNVSNDMQLSMYSEKNNESLLLTTSEPNVDSLESSNSHK</sequence>
<reference evidence="2" key="1">
    <citation type="submission" date="2016-11" db="UniProtKB">
        <authorList>
            <consortium name="WormBaseParasite"/>
        </authorList>
    </citation>
    <scope>IDENTIFICATION</scope>
</reference>
<keyword evidence="1" id="KW-1185">Reference proteome</keyword>
<evidence type="ECO:0000313" key="2">
    <source>
        <dbReference type="WBParaSite" id="Hba_18838"/>
    </source>
</evidence>
<dbReference type="WBParaSite" id="Hba_18838">
    <property type="protein sequence ID" value="Hba_18838"/>
    <property type="gene ID" value="Hba_18838"/>
</dbReference>
<organism evidence="1 2">
    <name type="scientific">Heterorhabditis bacteriophora</name>
    <name type="common">Entomopathogenic nematode worm</name>
    <dbReference type="NCBI Taxonomy" id="37862"/>
    <lineage>
        <taxon>Eukaryota</taxon>
        <taxon>Metazoa</taxon>
        <taxon>Ecdysozoa</taxon>
        <taxon>Nematoda</taxon>
        <taxon>Chromadorea</taxon>
        <taxon>Rhabditida</taxon>
        <taxon>Rhabditina</taxon>
        <taxon>Rhabditomorpha</taxon>
        <taxon>Strongyloidea</taxon>
        <taxon>Heterorhabditidae</taxon>
        <taxon>Heterorhabditis</taxon>
    </lineage>
</organism>
<evidence type="ECO:0000313" key="1">
    <source>
        <dbReference type="Proteomes" id="UP000095283"/>
    </source>
</evidence>
<accession>A0A1I7XMS7</accession>
<protein>
    <submittedName>
        <fullName evidence="2">Uncharacterized protein</fullName>
    </submittedName>
</protein>
<dbReference type="AlphaFoldDB" id="A0A1I7XMS7"/>
<name>A0A1I7XMS7_HETBA</name>
<dbReference type="Proteomes" id="UP000095283">
    <property type="component" value="Unplaced"/>
</dbReference>
<proteinExistence type="predicted"/>